<dbReference type="InterPro" id="IPR036175">
    <property type="entry name" value="Sec23/24_helical_dom_sf"/>
</dbReference>
<evidence type="ECO:0000313" key="17">
    <source>
        <dbReference type="EMBL" id="CAF1173974.1"/>
    </source>
</evidence>
<protein>
    <recommendedName>
        <fullName evidence="11">Protein transport protein SEC23</fullName>
    </recommendedName>
</protein>
<dbReference type="CDD" id="cd11287">
    <property type="entry name" value="Sec23_C"/>
    <property type="match status" value="1"/>
</dbReference>
<dbReference type="EMBL" id="CAJNON010000292">
    <property type="protein sequence ID" value="CAF1173974.1"/>
    <property type="molecule type" value="Genomic_DNA"/>
</dbReference>
<dbReference type="FunFam" id="2.30.30.380:FF:000001">
    <property type="entry name" value="Protein transport protein SEC23"/>
    <property type="match status" value="1"/>
</dbReference>
<feature type="domain" description="Zinc finger Sec23/Sec24-type" evidence="13">
    <location>
        <begin position="58"/>
        <end position="98"/>
    </location>
</feature>
<dbReference type="SUPFAM" id="SSF81995">
    <property type="entry name" value="beta-sandwich domain of Sec23/24"/>
    <property type="match status" value="1"/>
</dbReference>
<evidence type="ECO:0000313" key="20">
    <source>
        <dbReference type="Proteomes" id="UP000663891"/>
    </source>
</evidence>
<evidence type="ECO:0000259" key="14">
    <source>
        <dbReference type="Pfam" id="PF04811"/>
    </source>
</evidence>
<dbReference type="InterPro" id="IPR037364">
    <property type="entry name" value="Sec23"/>
</dbReference>
<dbReference type="GO" id="GO:0005789">
    <property type="term" value="C:endoplasmic reticulum membrane"/>
    <property type="evidence" value="ECO:0007669"/>
    <property type="project" value="UniProtKB-SubCell"/>
</dbReference>
<keyword evidence="6 11" id="KW-0931">ER-Golgi transport</keyword>
<dbReference type="SUPFAM" id="SSF53300">
    <property type="entry name" value="vWA-like"/>
    <property type="match status" value="1"/>
</dbReference>
<dbReference type="Proteomes" id="UP000663891">
    <property type="component" value="Unassembled WGS sequence"/>
</dbReference>
<proteinExistence type="inferred from homology"/>
<evidence type="ECO:0000256" key="8">
    <source>
        <dbReference type="ARBA" id="ARBA00023136"/>
    </source>
</evidence>
<feature type="domain" description="Sec23/Sec24 helical" evidence="15">
    <location>
        <begin position="528"/>
        <end position="626"/>
    </location>
</feature>
<evidence type="ECO:0000259" key="16">
    <source>
        <dbReference type="Pfam" id="PF08033"/>
    </source>
</evidence>
<evidence type="ECO:0000256" key="11">
    <source>
        <dbReference type="RuleBase" id="RU365030"/>
    </source>
</evidence>
<evidence type="ECO:0000259" key="12">
    <source>
        <dbReference type="Pfam" id="PF00626"/>
    </source>
</evidence>
<dbReference type="InterPro" id="IPR036174">
    <property type="entry name" value="Znf_Sec23_Sec24_sf"/>
</dbReference>
<sequence>MTTYQEYITQNEERDGIRFTWNVWPSSRIESTRLVVPFGCLYTPLKERVDLPPLNYDPVLCTRTTCRAILNPFCNVDYRAKLWICNFCLQRNNFPPHYAGITEQLQPAELSPQFTTIEYTLMRAPASPAIFLFVVDTCMDEDDLIALKESLQMALSLLPTDALVGLITFGRVVHVHELNCENMSRSYVFRGTKDLTPKQIQEMLGLKKQQQQPNQASLSGNPNIPQQQSNVFHNKFIKPLSTCDMSITDILGELQRDPWPVPQGKRALRSTGAALSIGTGLLETLYPNVAARIMVFFAGPCTQGPGIIVDEDFKHTIRSHHDIEKDNAKYMKKANKFYEGLANRAAANGHVIDLYSSALDQTGLHEMKYCSNYTGGHMVMGDSFNTSLFKQTFQKVFAKDNKNEYRMNFGATLEIKTSRELKVCGAIGSCISLTQRASNVSETELGIGGTNAWKICGIYPTSTLAIFYEILSQQQETTQTVPTDQRGYVQFITQYQPISGFKKIRVTTVARNWIDAASHMPTIAASFDQECASVLMARIAVYRADTEEGSDVLRWLDKMLIRLCQKFAIYDKDNPGSFQLTDTFTLYPQFMYHLRRSQFLQVFNNSPDETAFYRHYLLVEDLTQCLVMIQPILYAYSFNGPPEPVLLDSSSILPDRILLMDTFYHILIYHGETIAQWIKAGYQDLPEYENFKQLLQAPIGDATEILQNRFPMPRYIVTEANGSQARFLLYKVNPSQTHTNCGWGQALGAPILTDDVNLQTFMEHLKKLAVSTST</sequence>
<evidence type="ECO:0000256" key="2">
    <source>
        <dbReference type="ARBA" id="ARBA00022448"/>
    </source>
</evidence>
<dbReference type="Proteomes" id="UP000663844">
    <property type="component" value="Unassembled WGS sequence"/>
</dbReference>
<evidence type="ECO:0000256" key="3">
    <source>
        <dbReference type="ARBA" id="ARBA00022723"/>
    </source>
</evidence>
<evidence type="ECO:0000259" key="15">
    <source>
        <dbReference type="Pfam" id="PF04815"/>
    </source>
</evidence>
<keyword evidence="3 11" id="KW-0479">Metal-binding</keyword>
<dbReference type="Pfam" id="PF00626">
    <property type="entry name" value="Gelsolin"/>
    <property type="match status" value="1"/>
</dbReference>
<dbReference type="InterPro" id="IPR029006">
    <property type="entry name" value="ADF-H/Gelsolin-like_dom_sf"/>
</dbReference>
<evidence type="ECO:0000256" key="10">
    <source>
        <dbReference type="ARBA" id="ARBA00025471"/>
    </source>
</evidence>
<dbReference type="InterPro" id="IPR006895">
    <property type="entry name" value="Znf_Sec23_Sec24"/>
</dbReference>
<gene>
    <name evidence="19" type="ORF">OKA104_LOCUS26475</name>
    <name evidence="18" type="ORF">OXD698_LOCUS24099</name>
    <name evidence="17" type="ORF">VCS650_LOCUS24089</name>
</gene>
<evidence type="ECO:0000256" key="9">
    <source>
        <dbReference type="ARBA" id="ARBA00023329"/>
    </source>
</evidence>
<dbReference type="InterPro" id="IPR037550">
    <property type="entry name" value="Sec23_C"/>
</dbReference>
<evidence type="ECO:0000256" key="5">
    <source>
        <dbReference type="ARBA" id="ARBA00022833"/>
    </source>
</evidence>
<evidence type="ECO:0000313" key="19">
    <source>
        <dbReference type="EMBL" id="CAF3942661.1"/>
    </source>
</evidence>
<dbReference type="Gene3D" id="1.20.120.730">
    <property type="entry name" value="Sec23/Sec24 helical domain"/>
    <property type="match status" value="1"/>
</dbReference>
<feature type="domain" description="Sec23/Sec24 beta-sandwich" evidence="16">
    <location>
        <begin position="409"/>
        <end position="513"/>
    </location>
</feature>
<dbReference type="EMBL" id="CAJOAY010002323">
    <property type="protein sequence ID" value="CAF3942661.1"/>
    <property type="molecule type" value="Genomic_DNA"/>
</dbReference>
<keyword evidence="5 11" id="KW-0862">Zinc</keyword>
<comment type="caution">
    <text evidence="17">The sequence shown here is derived from an EMBL/GenBank/DDBJ whole genome shotgun (WGS) entry which is preliminary data.</text>
</comment>
<feature type="domain" description="Gelsolin-like" evidence="12">
    <location>
        <begin position="642"/>
        <end position="728"/>
    </location>
</feature>
<comment type="subcellular location">
    <subcellularLocation>
        <location evidence="11">Cytoplasmic vesicle</location>
        <location evidence="11">COPII-coated vesicle membrane</location>
        <topology evidence="11">Peripheral membrane protein</topology>
        <orientation evidence="11">Cytoplasmic side</orientation>
    </subcellularLocation>
    <subcellularLocation>
        <location evidence="11">Endoplasmic reticulum membrane</location>
        <topology evidence="11">Peripheral membrane protein</topology>
        <orientation evidence="11">Cytoplasmic side</orientation>
    </subcellularLocation>
</comment>
<evidence type="ECO:0000259" key="13">
    <source>
        <dbReference type="Pfam" id="PF04810"/>
    </source>
</evidence>
<dbReference type="InterPro" id="IPR036180">
    <property type="entry name" value="Gelsolin-like_dom_sf"/>
</dbReference>
<dbReference type="SUPFAM" id="SSF81811">
    <property type="entry name" value="Helical domain of Sec23/24"/>
    <property type="match status" value="1"/>
</dbReference>
<evidence type="ECO:0000256" key="6">
    <source>
        <dbReference type="ARBA" id="ARBA00022892"/>
    </source>
</evidence>
<dbReference type="GO" id="GO:0005096">
    <property type="term" value="F:GTPase activator activity"/>
    <property type="evidence" value="ECO:0007669"/>
    <property type="project" value="TreeGrafter"/>
</dbReference>
<dbReference type="PANTHER" id="PTHR11141">
    <property type="entry name" value="PROTEIN TRANSPORT PROTEIN SEC23"/>
    <property type="match status" value="1"/>
</dbReference>
<dbReference type="SUPFAM" id="SSF82919">
    <property type="entry name" value="Zn-finger domain of Sec23/24"/>
    <property type="match status" value="1"/>
</dbReference>
<organism evidence="17 20">
    <name type="scientific">Adineta steineri</name>
    <dbReference type="NCBI Taxonomy" id="433720"/>
    <lineage>
        <taxon>Eukaryota</taxon>
        <taxon>Metazoa</taxon>
        <taxon>Spiralia</taxon>
        <taxon>Gnathifera</taxon>
        <taxon>Rotifera</taxon>
        <taxon>Eurotatoria</taxon>
        <taxon>Bdelloidea</taxon>
        <taxon>Adinetida</taxon>
        <taxon>Adinetidae</taxon>
        <taxon>Adineta</taxon>
    </lineage>
</organism>
<comment type="similarity">
    <text evidence="1 11">Belongs to the SEC23/SEC24 family. SEC23 subfamily.</text>
</comment>
<dbReference type="Pfam" id="PF04815">
    <property type="entry name" value="Sec23_helical"/>
    <property type="match status" value="1"/>
</dbReference>
<comment type="function">
    <text evidence="10 11">Component of the coat protein complex II (COPII) which promotes the formation of transport vesicles from the endoplasmic reticulum (ER). The coat has two main functions, the physical deformation of the endoplasmic reticulum membrane into vesicles and the selection of cargo molecules.</text>
</comment>
<dbReference type="Proteomes" id="UP000663881">
    <property type="component" value="Unassembled WGS sequence"/>
</dbReference>
<keyword evidence="4 11" id="KW-0256">Endoplasmic reticulum</keyword>
<reference evidence="17" key="1">
    <citation type="submission" date="2021-02" db="EMBL/GenBank/DDBJ databases">
        <authorList>
            <person name="Nowell W R."/>
        </authorList>
    </citation>
    <scope>NUCLEOTIDE SEQUENCE</scope>
</reference>
<dbReference type="InterPro" id="IPR006896">
    <property type="entry name" value="Sec23/24_trunk_dom"/>
</dbReference>
<dbReference type="Pfam" id="PF04811">
    <property type="entry name" value="Sec23_trunk"/>
    <property type="match status" value="1"/>
</dbReference>
<dbReference type="InterPro" id="IPR006900">
    <property type="entry name" value="Sec23/24_helical_dom"/>
</dbReference>
<evidence type="ECO:0000256" key="4">
    <source>
        <dbReference type="ARBA" id="ARBA00022824"/>
    </source>
</evidence>
<evidence type="ECO:0000256" key="7">
    <source>
        <dbReference type="ARBA" id="ARBA00022927"/>
    </source>
</evidence>
<dbReference type="InterPro" id="IPR036465">
    <property type="entry name" value="vWFA_dom_sf"/>
</dbReference>
<dbReference type="AlphaFoldDB" id="A0A814UGZ0"/>
<dbReference type="Gene3D" id="3.40.50.410">
    <property type="entry name" value="von Willebrand factor, type A domain"/>
    <property type="match status" value="1"/>
</dbReference>
<dbReference type="GO" id="GO:0070971">
    <property type="term" value="C:endoplasmic reticulum exit site"/>
    <property type="evidence" value="ECO:0007669"/>
    <property type="project" value="TreeGrafter"/>
</dbReference>
<dbReference type="GO" id="GO:0006886">
    <property type="term" value="P:intracellular protein transport"/>
    <property type="evidence" value="ECO:0007669"/>
    <property type="project" value="InterPro"/>
</dbReference>
<dbReference type="OrthoDB" id="10256289at2759"/>
<name>A0A814UGZ0_9BILA</name>
<evidence type="ECO:0000313" key="18">
    <source>
        <dbReference type="EMBL" id="CAF3903895.1"/>
    </source>
</evidence>
<dbReference type="Gene3D" id="2.60.40.1670">
    <property type="entry name" value="beta-sandwich domain of Sec23/24"/>
    <property type="match status" value="1"/>
</dbReference>
<dbReference type="Gene3D" id="2.30.30.380">
    <property type="entry name" value="Zn-finger domain of Sec23/24"/>
    <property type="match status" value="1"/>
</dbReference>
<dbReference type="FunFam" id="3.40.20.10:FF:000003">
    <property type="entry name" value="Protein transport protein SEC23"/>
    <property type="match status" value="1"/>
</dbReference>
<feature type="domain" description="Sec23/Sec24 trunk" evidence="14">
    <location>
        <begin position="127"/>
        <end position="397"/>
    </location>
</feature>
<dbReference type="Pfam" id="PF08033">
    <property type="entry name" value="Sec23_BS"/>
    <property type="match status" value="1"/>
</dbReference>
<dbReference type="FunFam" id="1.20.120.730:FF:000005">
    <property type="entry name" value="Protein transport protein SEC23"/>
    <property type="match status" value="1"/>
</dbReference>
<accession>A0A814UGZ0</accession>
<keyword evidence="8 11" id="KW-0472">Membrane</keyword>
<dbReference type="EMBL" id="CAJOAZ010002191">
    <property type="protein sequence ID" value="CAF3903895.1"/>
    <property type="molecule type" value="Genomic_DNA"/>
</dbReference>
<dbReference type="SUPFAM" id="SSF82754">
    <property type="entry name" value="C-terminal, gelsolin-like domain of Sec23/24"/>
    <property type="match status" value="1"/>
</dbReference>
<dbReference type="GO" id="GO:0090110">
    <property type="term" value="P:COPII-coated vesicle cargo loading"/>
    <property type="evidence" value="ECO:0007669"/>
    <property type="project" value="TreeGrafter"/>
</dbReference>
<dbReference type="InterPro" id="IPR007123">
    <property type="entry name" value="Gelsolin-like_dom"/>
</dbReference>
<dbReference type="FunFam" id="3.40.50.410:FF:000008">
    <property type="entry name" value="Protein transport protein SEC23"/>
    <property type="match status" value="1"/>
</dbReference>
<dbReference type="GO" id="GO:0030127">
    <property type="term" value="C:COPII vesicle coat"/>
    <property type="evidence" value="ECO:0007669"/>
    <property type="project" value="InterPro"/>
</dbReference>
<dbReference type="Gene3D" id="3.40.20.10">
    <property type="entry name" value="Severin"/>
    <property type="match status" value="1"/>
</dbReference>
<dbReference type="InterPro" id="IPR012990">
    <property type="entry name" value="Beta-sandwich_Sec23_24"/>
</dbReference>
<keyword evidence="11" id="KW-0963">Cytoplasm</keyword>
<dbReference type="PANTHER" id="PTHR11141:SF0">
    <property type="entry name" value="PROTEIN TRANSPORT PROTEIN SEC23"/>
    <property type="match status" value="1"/>
</dbReference>
<evidence type="ECO:0000256" key="1">
    <source>
        <dbReference type="ARBA" id="ARBA00009210"/>
    </source>
</evidence>
<dbReference type="GO" id="GO:0008270">
    <property type="term" value="F:zinc ion binding"/>
    <property type="evidence" value="ECO:0007669"/>
    <property type="project" value="InterPro"/>
</dbReference>
<keyword evidence="2 11" id="KW-0813">Transport</keyword>
<keyword evidence="9 11" id="KW-0968">Cytoplasmic vesicle</keyword>
<dbReference type="Pfam" id="PF04810">
    <property type="entry name" value="zf-Sec23_Sec24"/>
    <property type="match status" value="1"/>
</dbReference>
<keyword evidence="7 11" id="KW-0653">Protein transport</keyword>